<dbReference type="AlphaFoldDB" id="A0A699S5S6"/>
<dbReference type="PANTHER" id="PTHR34072:SF57">
    <property type="entry name" value="RNA-DIRECTED DNA POLYMERASE"/>
    <property type="match status" value="1"/>
</dbReference>
<dbReference type="GO" id="GO:0003964">
    <property type="term" value="F:RNA-directed DNA polymerase activity"/>
    <property type="evidence" value="ECO:0007669"/>
    <property type="project" value="UniProtKB-KW"/>
</dbReference>
<reference evidence="1" key="1">
    <citation type="journal article" date="2019" name="Sci. Rep.">
        <title>Draft genome of Tanacetum cinerariifolium, the natural source of mosquito coil.</title>
        <authorList>
            <person name="Yamashiro T."/>
            <person name="Shiraishi A."/>
            <person name="Satake H."/>
            <person name="Nakayama K."/>
        </authorList>
    </citation>
    <scope>NUCLEOTIDE SEQUENCE</scope>
</reference>
<dbReference type="PANTHER" id="PTHR34072">
    <property type="entry name" value="ENZYMATIC POLYPROTEIN-RELATED"/>
    <property type="match status" value="1"/>
</dbReference>
<name>A0A699S5S6_TANCI</name>
<dbReference type="InterPro" id="IPR043128">
    <property type="entry name" value="Rev_trsase/Diguanyl_cyclase"/>
</dbReference>
<gene>
    <name evidence="1" type="ORF">Tci_864751</name>
</gene>
<dbReference type="Gene3D" id="3.30.70.270">
    <property type="match status" value="1"/>
</dbReference>
<feature type="non-terminal residue" evidence="1">
    <location>
        <position position="1"/>
    </location>
</feature>
<protein>
    <submittedName>
        <fullName evidence="1">Reverse transcriptase domain-containing protein</fullName>
    </submittedName>
</protein>
<keyword evidence="1" id="KW-0808">Transferase</keyword>
<organism evidence="1">
    <name type="scientific">Tanacetum cinerariifolium</name>
    <name type="common">Dalmatian daisy</name>
    <name type="synonym">Chrysanthemum cinerariifolium</name>
    <dbReference type="NCBI Taxonomy" id="118510"/>
    <lineage>
        <taxon>Eukaryota</taxon>
        <taxon>Viridiplantae</taxon>
        <taxon>Streptophyta</taxon>
        <taxon>Embryophyta</taxon>
        <taxon>Tracheophyta</taxon>
        <taxon>Spermatophyta</taxon>
        <taxon>Magnoliopsida</taxon>
        <taxon>eudicotyledons</taxon>
        <taxon>Gunneridae</taxon>
        <taxon>Pentapetalae</taxon>
        <taxon>asterids</taxon>
        <taxon>campanulids</taxon>
        <taxon>Asterales</taxon>
        <taxon>Asteraceae</taxon>
        <taxon>Asteroideae</taxon>
        <taxon>Anthemideae</taxon>
        <taxon>Anthemidinae</taxon>
        <taxon>Tanacetum</taxon>
    </lineage>
</organism>
<proteinExistence type="predicted"/>
<keyword evidence="1" id="KW-0548">Nucleotidyltransferase</keyword>
<accession>A0A699S5S6</accession>
<evidence type="ECO:0000313" key="1">
    <source>
        <dbReference type="EMBL" id="GFC92781.1"/>
    </source>
</evidence>
<dbReference type="EMBL" id="BKCJ011139445">
    <property type="protein sequence ID" value="GFC92781.1"/>
    <property type="molecule type" value="Genomic_DNA"/>
</dbReference>
<comment type="caution">
    <text evidence="1">The sequence shown here is derived from an EMBL/GenBank/DDBJ whole genome shotgun (WGS) entry which is preliminary data.</text>
</comment>
<keyword evidence="1" id="KW-0695">RNA-directed DNA polymerase</keyword>
<sequence>IDVIAKFPYPTNVKGVRSFLRHAGFYRSKHDVKPRLIRWVLLLKGVDTEIKDKKGAEKLAADHLSRLENPDLGAFTEEEITDEFPNEHLTILKAELNDDEPWYAYYVNYIVGKIMPPK</sequence>